<dbReference type="RefSeq" id="WP_376871236.1">
    <property type="nucleotide sequence ID" value="NZ_JBHUHP010000001.1"/>
</dbReference>
<protein>
    <submittedName>
        <fullName evidence="1">Uncharacterized protein</fullName>
    </submittedName>
</protein>
<gene>
    <name evidence="1" type="ORF">ACFSHS_02335</name>
</gene>
<comment type="caution">
    <text evidence="1">The sequence shown here is derived from an EMBL/GenBank/DDBJ whole genome shotgun (WGS) entry which is preliminary data.</text>
</comment>
<evidence type="ECO:0000313" key="2">
    <source>
        <dbReference type="Proteomes" id="UP001597402"/>
    </source>
</evidence>
<reference evidence="2" key="1">
    <citation type="journal article" date="2019" name="Int. J. Syst. Evol. Microbiol.">
        <title>The Global Catalogue of Microorganisms (GCM) 10K type strain sequencing project: providing services to taxonomists for standard genome sequencing and annotation.</title>
        <authorList>
            <consortium name="The Broad Institute Genomics Platform"/>
            <consortium name="The Broad Institute Genome Sequencing Center for Infectious Disease"/>
            <person name="Wu L."/>
            <person name="Ma J."/>
        </authorList>
    </citation>
    <scope>NUCLEOTIDE SEQUENCE [LARGE SCALE GENOMIC DNA]</scope>
    <source>
        <strain evidence="2">JCM 3338</strain>
    </source>
</reference>
<sequence length="189" mass="20016">MRWQQLFDDLRAQFDAEEAAAERAEDGSRARAEMGAIRLTDRLAASVGLPLTVGVRGAGHIAGIVAGAGPDWVLLEDGQGREQLVALAAVTSVAGLGRRTAVPERDGAVRVRWDLRRALRGLARDRSAVQIVLDDGGTLTGTLDRVGADYVEVALHPVDEPRRSEAVRGVRAVVTDAIAVVRTAIPALG</sequence>
<proteinExistence type="predicted"/>
<accession>A0ABW4X7H4</accession>
<dbReference type="Proteomes" id="UP001597402">
    <property type="component" value="Unassembled WGS sequence"/>
</dbReference>
<organism evidence="1 2">
    <name type="scientific">Blastococcus deserti</name>
    <dbReference type="NCBI Taxonomy" id="2259033"/>
    <lineage>
        <taxon>Bacteria</taxon>
        <taxon>Bacillati</taxon>
        <taxon>Actinomycetota</taxon>
        <taxon>Actinomycetes</taxon>
        <taxon>Geodermatophilales</taxon>
        <taxon>Geodermatophilaceae</taxon>
        <taxon>Blastococcus</taxon>
    </lineage>
</organism>
<evidence type="ECO:0000313" key="1">
    <source>
        <dbReference type="EMBL" id="MFD2090403.1"/>
    </source>
</evidence>
<name>A0ABW4X7H4_9ACTN</name>
<dbReference type="EMBL" id="JBHUHP010000001">
    <property type="protein sequence ID" value="MFD2090403.1"/>
    <property type="molecule type" value="Genomic_DNA"/>
</dbReference>
<keyword evidence="2" id="KW-1185">Reference proteome</keyword>